<gene>
    <name evidence="1" type="ORF">ENUP19_0129G0013</name>
</gene>
<evidence type="ECO:0000313" key="2">
    <source>
        <dbReference type="Proteomes" id="UP001628156"/>
    </source>
</evidence>
<evidence type="ECO:0008006" key="3">
    <source>
        <dbReference type="Google" id="ProtNLM"/>
    </source>
</evidence>
<keyword evidence="2" id="KW-1185">Reference proteome</keyword>
<evidence type="ECO:0000313" key="1">
    <source>
        <dbReference type="EMBL" id="GAB1223071.1"/>
    </source>
</evidence>
<dbReference type="Proteomes" id="UP001628156">
    <property type="component" value="Unassembled WGS sequence"/>
</dbReference>
<proteinExistence type="predicted"/>
<name>A0ABQ0DJR6_9EUKA</name>
<dbReference type="EMBL" id="BAAFRS010000129">
    <property type="protein sequence ID" value="GAB1223071.1"/>
    <property type="molecule type" value="Genomic_DNA"/>
</dbReference>
<sequence>MLVDSNEYSFIRSVDKVFPETAYLSKEHAAVYENPEKVCICTRKFSKCIKSETKLGQDEFMYEQKTYGLTKLVAEEAVKTKVKRFVHLSNAQVYDSSSKPKDEKAKIKPMD</sequence>
<accession>A0ABQ0DJR6</accession>
<protein>
    <recommendedName>
        <fullName evidence="3">3-beta hydroxysteroid dehydrogenase/isomerase domain-containing protein</fullName>
    </recommendedName>
</protein>
<comment type="caution">
    <text evidence="1">The sequence shown here is derived from an EMBL/GenBank/DDBJ whole genome shotgun (WGS) entry which is preliminary data.</text>
</comment>
<organism evidence="1 2">
    <name type="scientific">Entamoeba nuttalli</name>
    <dbReference type="NCBI Taxonomy" id="412467"/>
    <lineage>
        <taxon>Eukaryota</taxon>
        <taxon>Amoebozoa</taxon>
        <taxon>Evosea</taxon>
        <taxon>Archamoebae</taxon>
        <taxon>Mastigamoebida</taxon>
        <taxon>Entamoebidae</taxon>
        <taxon>Entamoeba</taxon>
    </lineage>
</organism>
<reference evidence="1 2" key="1">
    <citation type="journal article" date="2019" name="PLoS Negl. Trop. Dis.">
        <title>Whole genome sequencing of Entamoeba nuttalli reveals mammalian host-related molecular signatures and a novel octapeptide-repeat surface protein.</title>
        <authorList>
            <person name="Tanaka M."/>
            <person name="Makiuchi T."/>
            <person name="Komiyama T."/>
            <person name="Shiina T."/>
            <person name="Osaki K."/>
            <person name="Tachibana H."/>
        </authorList>
    </citation>
    <scope>NUCLEOTIDE SEQUENCE [LARGE SCALE GENOMIC DNA]</scope>
    <source>
        <strain evidence="1 2">P19-061405</strain>
    </source>
</reference>